<dbReference type="OrthoDB" id="2687876at2759"/>
<dbReference type="InterPro" id="IPR036047">
    <property type="entry name" value="F-box-like_dom_sf"/>
</dbReference>
<dbReference type="EMBL" id="ML978067">
    <property type="protein sequence ID" value="KAF2018966.1"/>
    <property type="molecule type" value="Genomic_DNA"/>
</dbReference>
<dbReference type="SUPFAM" id="SSF81383">
    <property type="entry name" value="F-box domain"/>
    <property type="match status" value="1"/>
</dbReference>
<dbReference type="Gene3D" id="1.20.1280.50">
    <property type="match status" value="1"/>
</dbReference>
<reference evidence="2" key="1">
    <citation type="journal article" date="2020" name="Stud. Mycol.">
        <title>101 Dothideomycetes genomes: a test case for predicting lifestyles and emergence of pathogens.</title>
        <authorList>
            <person name="Haridas S."/>
            <person name="Albert R."/>
            <person name="Binder M."/>
            <person name="Bloem J."/>
            <person name="Labutti K."/>
            <person name="Salamov A."/>
            <person name="Andreopoulos B."/>
            <person name="Baker S."/>
            <person name="Barry K."/>
            <person name="Bills G."/>
            <person name="Bluhm B."/>
            <person name="Cannon C."/>
            <person name="Castanera R."/>
            <person name="Culley D."/>
            <person name="Daum C."/>
            <person name="Ezra D."/>
            <person name="Gonzalez J."/>
            <person name="Henrissat B."/>
            <person name="Kuo A."/>
            <person name="Liang C."/>
            <person name="Lipzen A."/>
            <person name="Lutzoni F."/>
            <person name="Magnuson J."/>
            <person name="Mondo S."/>
            <person name="Nolan M."/>
            <person name="Ohm R."/>
            <person name="Pangilinan J."/>
            <person name="Park H.-J."/>
            <person name="Ramirez L."/>
            <person name="Alfaro M."/>
            <person name="Sun H."/>
            <person name="Tritt A."/>
            <person name="Yoshinaga Y."/>
            <person name="Zwiers L.-H."/>
            <person name="Turgeon B."/>
            <person name="Goodwin S."/>
            <person name="Spatafora J."/>
            <person name="Crous P."/>
            <person name="Grigoriev I."/>
        </authorList>
    </citation>
    <scope>NUCLEOTIDE SEQUENCE</scope>
    <source>
        <strain evidence="2">CBS 175.79</strain>
    </source>
</reference>
<name>A0A6A5Y146_9PLEO</name>
<gene>
    <name evidence="2" type="ORF">BU24DRAFT_418538</name>
</gene>
<proteinExistence type="predicted"/>
<dbReference type="GeneID" id="54284404"/>
<evidence type="ECO:0000313" key="2">
    <source>
        <dbReference type="EMBL" id="KAF2018966.1"/>
    </source>
</evidence>
<evidence type="ECO:0000259" key="1">
    <source>
        <dbReference type="PROSITE" id="PS50181"/>
    </source>
</evidence>
<dbReference type="Pfam" id="PF00646">
    <property type="entry name" value="F-box"/>
    <property type="match status" value="1"/>
</dbReference>
<feature type="domain" description="F-box" evidence="1">
    <location>
        <begin position="48"/>
        <end position="94"/>
    </location>
</feature>
<dbReference type="InterPro" id="IPR001810">
    <property type="entry name" value="F-box_dom"/>
</dbReference>
<organism evidence="2 3">
    <name type="scientific">Aaosphaeria arxii CBS 175.79</name>
    <dbReference type="NCBI Taxonomy" id="1450172"/>
    <lineage>
        <taxon>Eukaryota</taxon>
        <taxon>Fungi</taxon>
        <taxon>Dikarya</taxon>
        <taxon>Ascomycota</taxon>
        <taxon>Pezizomycotina</taxon>
        <taxon>Dothideomycetes</taxon>
        <taxon>Pleosporomycetidae</taxon>
        <taxon>Pleosporales</taxon>
        <taxon>Pleosporales incertae sedis</taxon>
        <taxon>Aaosphaeria</taxon>
    </lineage>
</organism>
<evidence type="ECO:0000313" key="3">
    <source>
        <dbReference type="Proteomes" id="UP000799778"/>
    </source>
</evidence>
<dbReference type="RefSeq" id="XP_033387305.1">
    <property type="nucleotide sequence ID" value="XM_033527007.1"/>
</dbReference>
<dbReference type="AlphaFoldDB" id="A0A6A5Y146"/>
<sequence>MAEEAFTKEQILQHLASRPRWLIEGVITINNKEKPVFSKLRPRNSSSIGALHCLPLELLHEILGYLDLQSLLRISLVSRHGHAIVEPLPAFRHLLSSAGHVFRTLTKTKVIGLHSVYTLNSILRSDRCVSCGFYGPFLSLPTAERCCHVCLFENRSLWMITLERARDIFVLSRKDMKTLPVMLSVPGHYHIRFETSRKRQFSLTSIRAVKALALKVHGSYDALSAAFAAKHQALAVKSVPLKTLQRYSQVQEAPLQQLSQDPITFRSTANVVIDKFCGMGTIPFPSISESGVENGIWCRGCELTSNSLWRRQDFTSRISLTVSEPDRFCRGLAYRTHSEAEFLEHAKHCYSASEVIMQKLL</sequence>
<protein>
    <submittedName>
        <fullName evidence="2">F-box domain-containing protein</fullName>
    </submittedName>
</protein>
<accession>A0A6A5Y146</accession>
<dbReference type="PROSITE" id="PS50181">
    <property type="entry name" value="FBOX"/>
    <property type="match status" value="1"/>
</dbReference>
<dbReference type="SMART" id="SM00256">
    <property type="entry name" value="FBOX"/>
    <property type="match status" value="1"/>
</dbReference>
<dbReference type="Proteomes" id="UP000799778">
    <property type="component" value="Unassembled WGS sequence"/>
</dbReference>
<keyword evidence="3" id="KW-1185">Reference proteome</keyword>